<dbReference type="EC" id="2.10.1.1" evidence="4"/>
<dbReference type="GO" id="GO:0006777">
    <property type="term" value="P:Mo-molybdopterin cofactor biosynthetic process"/>
    <property type="evidence" value="ECO:0007669"/>
    <property type="project" value="UniProtKB-UniRule"/>
</dbReference>
<dbReference type="Proteomes" id="UP000184139">
    <property type="component" value="Unassembled WGS sequence"/>
</dbReference>
<dbReference type="RefSeq" id="WP_073374708.1">
    <property type="nucleotide sequence ID" value="NZ_FQXS01000006.1"/>
</dbReference>
<dbReference type="UniPathway" id="UPA00344"/>
<evidence type="ECO:0000256" key="1">
    <source>
        <dbReference type="ARBA" id="ARBA00002901"/>
    </source>
</evidence>
<gene>
    <name evidence="6" type="ORF">SAMN02745124_01438</name>
</gene>
<reference evidence="6 7" key="1">
    <citation type="submission" date="2016-11" db="EMBL/GenBank/DDBJ databases">
        <authorList>
            <person name="Jaros S."/>
            <person name="Januszkiewicz K."/>
            <person name="Wedrychowicz H."/>
        </authorList>
    </citation>
    <scope>NUCLEOTIDE SEQUENCE [LARGE SCALE GENOMIC DNA]</scope>
    <source>
        <strain evidence="6 7">DSM 9705</strain>
    </source>
</reference>
<dbReference type="Pfam" id="PF00994">
    <property type="entry name" value="MoCF_biosynth"/>
    <property type="match status" value="1"/>
</dbReference>
<dbReference type="Pfam" id="PF03453">
    <property type="entry name" value="MoeA_N"/>
    <property type="match status" value="1"/>
</dbReference>
<dbReference type="SUPFAM" id="SSF53218">
    <property type="entry name" value="Molybdenum cofactor biosynthesis proteins"/>
    <property type="match status" value="1"/>
</dbReference>
<keyword evidence="4" id="KW-0500">Molybdenum</keyword>
<proteinExistence type="inferred from homology"/>
<evidence type="ECO:0000313" key="6">
    <source>
        <dbReference type="EMBL" id="SHH68544.1"/>
    </source>
</evidence>
<keyword evidence="4" id="KW-0479">Metal-binding</keyword>
<dbReference type="Gene3D" id="3.90.105.10">
    <property type="entry name" value="Molybdopterin biosynthesis moea protein, domain 2"/>
    <property type="match status" value="1"/>
</dbReference>
<dbReference type="EMBL" id="FQXS01000006">
    <property type="protein sequence ID" value="SHH68544.1"/>
    <property type="molecule type" value="Genomic_DNA"/>
</dbReference>
<dbReference type="InterPro" id="IPR036688">
    <property type="entry name" value="MoeA_C_domain_IV_sf"/>
</dbReference>
<dbReference type="Gene3D" id="2.40.340.10">
    <property type="entry name" value="MoeA, C-terminal, domain IV"/>
    <property type="match status" value="1"/>
</dbReference>
<dbReference type="SUPFAM" id="SSF63882">
    <property type="entry name" value="MoeA N-terminal region -like"/>
    <property type="match status" value="1"/>
</dbReference>
<dbReference type="Gene3D" id="2.170.190.11">
    <property type="entry name" value="Molybdopterin biosynthesis moea protein, domain 3"/>
    <property type="match status" value="1"/>
</dbReference>
<dbReference type="InterPro" id="IPR001453">
    <property type="entry name" value="MoaB/Mog_dom"/>
</dbReference>
<dbReference type="STRING" id="1121409.SAMN02745124_01438"/>
<dbReference type="PANTHER" id="PTHR10192:SF5">
    <property type="entry name" value="GEPHYRIN"/>
    <property type="match status" value="1"/>
</dbReference>
<keyword evidence="4 6" id="KW-0808">Transferase</keyword>
<dbReference type="GO" id="GO:0005829">
    <property type="term" value="C:cytosol"/>
    <property type="evidence" value="ECO:0007669"/>
    <property type="project" value="TreeGrafter"/>
</dbReference>
<keyword evidence="7" id="KW-1185">Reference proteome</keyword>
<dbReference type="CDD" id="cd00887">
    <property type="entry name" value="MoeA"/>
    <property type="match status" value="1"/>
</dbReference>
<organism evidence="6 7">
    <name type="scientific">Desulfofustis glycolicus DSM 9705</name>
    <dbReference type="NCBI Taxonomy" id="1121409"/>
    <lineage>
        <taxon>Bacteria</taxon>
        <taxon>Pseudomonadati</taxon>
        <taxon>Thermodesulfobacteriota</taxon>
        <taxon>Desulfobulbia</taxon>
        <taxon>Desulfobulbales</taxon>
        <taxon>Desulfocapsaceae</taxon>
        <taxon>Desulfofustis</taxon>
    </lineage>
</organism>
<dbReference type="GO" id="GO:0046872">
    <property type="term" value="F:metal ion binding"/>
    <property type="evidence" value="ECO:0007669"/>
    <property type="project" value="UniProtKB-UniRule"/>
</dbReference>
<sequence length="427" mass="45530">MPEAARIPAIEETTSGMDDKALLSSERGVGQTLEQALARFLSRTPVLARETVVLGEAEGRVAAESIRARRAEPGYDQATRDGFALGPTASVEAIEATFSIQGEIPAGRTDRLAVAADTAWRIMTGALVPAGAVRVVPQEDCRQIGEEVVVPAGSLMREQRFIQRAGSRIAEGRTVAAAGEEITGQHLIWLAVTGNDRIPVYRRPVVGYLCSGSELVSIEESPVPGKKVSANRYLLHALIGRAGAIPLDYGIIADDVERIGRLLLQIGGSGVDLIVSTGGVGPGAYDVFARALDQIGGEILCRQLAMRPGHSLLVGVVGRSLYVGLPGPPSAVSLVFAELVVPVLRKMNGLAVLRHEDVRACLESDLSIRDSEETLFLKEGKLCYRDGGVFVRLPAPLETADCTLLLEPGCGPFCKGRVVTVHRWCCR</sequence>
<name>A0A1M5V090_9BACT</name>
<comment type="function">
    <text evidence="1 4">Catalyzes the insertion of molybdate into adenylated molybdopterin with the concomitant release of AMP.</text>
</comment>
<dbReference type="OrthoDB" id="9804758at2"/>
<comment type="pathway">
    <text evidence="4">Cofactor biosynthesis; molybdopterin biosynthesis.</text>
</comment>
<dbReference type="InterPro" id="IPR038987">
    <property type="entry name" value="MoeA-like"/>
</dbReference>
<comment type="cofactor">
    <cofactor evidence="4">
        <name>Mg(2+)</name>
        <dbReference type="ChEBI" id="CHEBI:18420"/>
    </cofactor>
</comment>
<dbReference type="PANTHER" id="PTHR10192">
    <property type="entry name" value="MOLYBDOPTERIN BIOSYNTHESIS PROTEIN"/>
    <property type="match status" value="1"/>
</dbReference>
<dbReference type="Gene3D" id="3.40.980.10">
    <property type="entry name" value="MoaB/Mog-like domain"/>
    <property type="match status" value="1"/>
</dbReference>
<dbReference type="SMART" id="SM00852">
    <property type="entry name" value="MoCF_biosynth"/>
    <property type="match status" value="1"/>
</dbReference>
<dbReference type="InterPro" id="IPR036135">
    <property type="entry name" value="MoeA_linker/N_sf"/>
</dbReference>
<comment type="similarity">
    <text evidence="2 4">Belongs to the MoeA family.</text>
</comment>
<keyword evidence="4" id="KW-0501">Molybdenum cofactor biosynthesis</keyword>
<evidence type="ECO:0000256" key="2">
    <source>
        <dbReference type="ARBA" id="ARBA00010763"/>
    </source>
</evidence>
<dbReference type="InterPro" id="IPR036425">
    <property type="entry name" value="MoaB/Mog-like_dom_sf"/>
</dbReference>
<dbReference type="AlphaFoldDB" id="A0A1M5V090"/>
<evidence type="ECO:0000313" key="7">
    <source>
        <dbReference type="Proteomes" id="UP000184139"/>
    </source>
</evidence>
<dbReference type="GO" id="GO:0061599">
    <property type="term" value="F:molybdopterin molybdotransferase activity"/>
    <property type="evidence" value="ECO:0007669"/>
    <property type="project" value="UniProtKB-UniRule"/>
</dbReference>
<evidence type="ECO:0000259" key="5">
    <source>
        <dbReference type="SMART" id="SM00852"/>
    </source>
</evidence>
<protein>
    <recommendedName>
        <fullName evidence="4">Molybdopterin molybdenumtransferase</fullName>
        <ecNumber evidence="4">2.10.1.1</ecNumber>
    </recommendedName>
</protein>
<keyword evidence="4" id="KW-0460">Magnesium</keyword>
<evidence type="ECO:0000256" key="4">
    <source>
        <dbReference type="RuleBase" id="RU365090"/>
    </source>
</evidence>
<evidence type="ECO:0000256" key="3">
    <source>
        <dbReference type="ARBA" id="ARBA00047317"/>
    </source>
</evidence>
<feature type="domain" description="MoaB/Mog" evidence="5">
    <location>
        <begin position="207"/>
        <end position="346"/>
    </location>
</feature>
<accession>A0A1M5V090</accession>
<comment type="catalytic activity">
    <reaction evidence="3">
        <text>adenylyl-molybdopterin + molybdate = Mo-molybdopterin + AMP + H(+)</text>
        <dbReference type="Rhea" id="RHEA:35047"/>
        <dbReference type="ChEBI" id="CHEBI:15378"/>
        <dbReference type="ChEBI" id="CHEBI:36264"/>
        <dbReference type="ChEBI" id="CHEBI:62727"/>
        <dbReference type="ChEBI" id="CHEBI:71302"/>
        <dbReference type="ChEBI" id="CHEBI:456215"/>
        <dbReference type="EC" id="2.10.1.1"/>
    </reaction>
</comment>
<dbReference type="InterPro" id="IPR005110">
    <property type="entry name" value="MoeA_linker/N"/>
</dbReference>